<dbReference type="SMART" id="SM00854">
    <property type="entry name" value="PGA_cap"/>
    <property type="match status" value="1"/>
</dbReference>
<keyword evidence="2" id="KW-0472">Membrane</keyword>
<dbReference type="CDD" id="cd07381">
    <property type="entry name" value="MPP_CapA"/>
    <property type="match status" value="1"/>
</dbReference>
<dbReference type="AlphaFoldDB" id="A0A3E2U559"/>
<dbReference type="Gene3D" id="3.60.21.10">
    <property type="match status" value="1"/>
</dbReference>
<dbReference type="PANTHER" id="PTHR33393">
    <property type="entry name" value="POLYGLUTAMINE SYNTHESIS ACCESSORY PROTEIN RV0574C-RELATED"/>
    <property type="match status" value="1"/>
</dbReference>
<evidence type="ECO:0000256" key="1">
    <source>
        <dbReference type="ARBA" id="ARBA00005662"/>
    </source>
</evidence>
<dbReference type="PANTHER" id="PTHR33393:SF12">
    <property type="entry name" value="CAPSULE BIOSYNTHESIS PROTEIN CAPA"/>
    <property type="match status" value="1"/>
</dbReference>
<dbReference type="EMBL" id="QVER01000008">
    <property type="protein sequence ID" value="RGB91287.1"/>
    <property type="molecule type" value="Genomic_DNA"/>
</dbReference>
<evidence type="ECO:0000313" key="4">
    <source>
        <dbReference type="EMBL" id="RGB91287.1"/>
    </source>
</evidence>
<keyword evidence="2" id="KW-0812">Transmembrane</keyword>
<dbReference type="SUPFAM" id="SSF56300">
    <property type="entry name" value="Metallo-dependent phosphatases"/>
    <property type="match status" value="1"/>
</dbReference>
<accession>A0A3E2U559</accession>
<evidence type="ECO:0000256" key="2">
    <source>
        <dbReference type="SAM" id="Phobius"/>
    </source>
</evidence>
<reference evidence="4 5" key="1">
    <citation type="submission" date="2018-08" db="EMBL/GenBank/DDBJ databases">
        <title>A genome reference for cultivated species of the human gut microbiota.</title>
        <authorList>
            <person name="Zou Y."/>
            <person name="Xue W."/>
            <person name="Luo G."/>
        </authorList>
    </citation>
    <scope>NUCLEOTIDE SEQUENCE [LARGE SCALE GENOMIC DNA]</scope>
    <source>
        <strain evidence="4 5">AF32-8AC</strain>
    </source>
</reference>
<dbReference type="Pfam" id="PF09587">
    <property type="entry name" value="PGA_cap"/>
    <property type="match status" value="1"/>
</dbReference>
<comment type="caution">
    <text evidence="4">The sequence shown here is derived from an EMBL/GenBank/DDBJ whole genome shotgun (WGS) entry which is preliminary data.</text>
</comment>
<comment type="similarity">
    <text evidence="1">Belongs to the CapA family.</text>
</comment>
<dbReference type="InterPro" id="IPR052169">
    <property type="entry name" value="CW_Biosynth-Accessory"/>
</dbReference>
<evidence type="ECO:0000313" key="5">
    <source>
        <dbReference type="Proteomes" id="UP000260991"/>
    </source>
</evidence>
<gene>
    <name evidence="4" type="ORF">DWZ46_07795</name>
</gene>
<dbReference type="InterPro" id="IPR029052">
    <property type="entry name" value="Metallo-depent_PP-like"/>
</dbReference>
<name>A0A3E2U559_9FIRM</name>
<dbReference type="Proteomes" id="UP000260991">
    <property type="component" value="Unassembled WGS sequence"/>
</dbReference>
<dbReference type="RefSeq" id="WP_158403091.1">
    <property type="nucleotide sequence ID" value="NZ_QVER01000008.1"/>
</dbReference>
<dbReference type="InterPro" id="IPR019079">
    <property type="entry name" value="Capsule_synth_CapA"/>
</dbReference>
<feature type="transmembrane region" description="Helical" evidence="2">
    <location>
        <begin position="21"/>
        <end position="41"/>
    </location>
</feature>
<feature type="domain" description="Capsule synthesis protein CapA" evidence="3">
    <location>
        <begin position="80"/>
        <end position="331"/>
    </location>
</feature>
<evidence type="ECO:0000259" key="3">
    <source>
        <dbReference type="SMART" id="SM00854"/>
    </source>
</evidence>
<organism evidence="4 5">
    <name type="scientific">Faecalibacterium prausnitzii</name>
    <dbReference type="NCBI Taxonomy" id="853"/>
    <lineage>
        <taxon>Bacteria</taxon>
        <taxon>Bacillati</taxon>
        <taxon>Bacillota</taxon>
        <taxon>Clostridia</taxon>
        <taxon>Eubacteriales</taxon>
        <taxon>Oscillospiraceae</taxon>
        <taxon>Faecalibacterium</taxon>
    </lineage>
</organism>
<sequence>MAKHAAPPRRRHSAQKHTSHKGVTLYTLGVLLVAVSVLLSLRFCPRRIVDAVPPAAEVESPAVSEELAVPEPQPVVTTLRFSATGDNLIHEPIYSQAARRAAEGEGYSFDYCYMNLLDFYAQQDINWINQETLCSKELAPSTYPCFSTPGECAEALYRAGFRVFSLSNNHTYDKGAVGIAATLRFWETMPEDVITTGLWKGEADYGRIPIQTVDGIKIAYLSYTEHTNGIPRNSKMTANIIYTSQQDVMEQQVRAARQEADFVVVGVHWGVEDSHNITQAQRTLAQSLADWGADVIIGTHPHVLQDAEWSTAADGRNVFVAYSLGNFLSTQSKPDQLFGAILTLDLEQTTEPDGSVHCAVRGPKLHVTVTHYDAGKSNVRTYLFRDYTPELAQAHGVRAAYPSFGYDYIRQTAQTYINSEFLELA</sequence>
<proteinExistence type="inferred from homology"/>
<protein>
    <submittedName>
        <fullName evidence="4">CapA family protein</fullName>
    </submittedName>
</protein>
<keyword evidence="2" id="KW-1133">Transmembrane helix</keyword>